<dbReference type="RefSeq" id="WP_110342344.1">
    <property type="nucleotide sequence ID" value="NZ_JBHVKT010000018.1"/>
</dbReference>
<sequence length="133" mass="14922">MLSVSIAVRAGRTRKRRSQLTLGRRGEELAAEYLRGLGLVVLSRNWRCREGELDVVATDRTTLIVCEVKTRAGNGFGEPEEAVTEDKRARIRRITGRWLAAFRVAWCPVRFDVIAICFPPAGPPTLRHFVGAF</sequence>
<evidence type="ECO:0000313" key="3">
    <source>
        <dbReference type="EMBL" id="PXY24278.1"/>
    </source>
</evidence>
<accession>A0A318LGU7</accession>
<dbReference type="InterPro" id="IPR011856">
    <property type="entry name" value="tRNA_endonuc-like_dom_sf"/>
</dbReference>
<dbReference type="HAMAP" id="MF_00048">
    <property type="entry name" value="UPF0102"/>
    <property type="match status" value="1"/>
</dbReference>
<protein>
    <recommendedName>
        <fullName evidence="2">UPF0102 protein BA062_29060</fullName>
    </recommendedName>
</protein>
<dbReference type="Pfam" id="PF02021">
    <property type="entry name" value="UPF0102"/>
    <property type="match status" value="1"/>
</dbReference>
<comment type="caution">
    <text evidence="3">The sequence shown here is derived from an EMBL/GenBank/DDBJ whole genome shotgun (WGS) entry which is preliminary data.</text>
</comment>
<evidence type="ECO:0000256" key="2">
    <source>
        <dbReference type="HAMAP-Rule" id="MF_00048"/>
    </source>
</evidence>
<evidence type="ECO:0000313" key="4">
    <source>
        <dbReference type="Proteomes" id="UP000247892"/>
    </source>
</evidence>
<dbReference type="SUPFAM" id="SSF52980">
    <property type="entry name" value="Restriction endonuclease-like"/>
    <property type="match status" value="1"/>
</dbReference>
<dbReference type="EMBL" id="MASU01000013">
    <property type="protein sequence ID" value="PXY24278.1"/>
    <property type="molecule type" value="Genomic_DNA"/>
</dbReference>
<dbReference type="GO" id="GO:0003676">
    <property type="term" value="F:nucleic acid binding"/>
    <property type="evidence" value="ECO:0007669"/>
    <property type="project" value="InterPro"/>
</dbReference>
<reference evidence="3 4" key="1">
    <citation type="submission" date="2016-07" db="EMBL/GenBank/DDBJ databases">
        <title>Draft genome sequence of Prauserella sp. YIM 121212, isolated from alkaline soil.</title>
        <authorList>
            <person name="Ruckert C."/>
            <person name="Albersmeier A."/>
            <person name="Jiang C.-L."/>
            <person name="Jiang Y."/>
            <person name="Kalinowski J."/>
            <person name="Schneider O."/>
            <person name="Winkler A."/>
            <person name="Zotchev S.B."/>
        </authorList>
    </citation>
    <scope>NUCLEOTIDE SEQUENCE [LARGE SCALE GENOMIC DNA]</scope>
    <source>
        <strain evidence="3 4">YIM 121212</strain>
    </source>
</reference>
<dbReference type="Proteomes" id="UP000247892">
    <property type="component" value="Unassembled WGS sequence"/>
</dbReference>
<dbReference type="PANTHER" id="PTHR34039">
    <property type="entry name" value="UPF0102 PROTEIN YRAN"/>
    <property type="match status" value="1"/>
</dbReference>
<dbReference type="NCBIfam" id="NF009150">
    <property type="entry name" value="PRK12497.1-3"/>
    <property type="match status" value="1"/>
</dbReference>
<dbReference type="OrthoDB" id="9794876at2"/>
<dbReference type="InterPro" id="IPR011335">
    <property type="entry name" value="Restrct_endonuc-II-like"/>
</dbReference>
<keyword evidence="4" id="KW-1185">Reference proteome</keyword>
<evidence type="ECO:0000256" key="1">
    <source>
        <dbReference type="ARBA" id="ARBA00006738"/>
    </source>
</evidence>
<dbReference type="Gene3D" id="3.40.1350.10">
    <property type="match status" value="1"/>
</dbReference>
<dbReference type="AlphaFoldDB" id="A0A318LGU7"/>
<organism evidence="3 4">
    <name type="scientific">Prauserella flavalba</name>
    <dbReference type="NCBI Taxonomy" id="1477506"/>
    <lineage>
        <taxon>Bacteria</taxon>
        <taxon>Bacillati</taxon>
        <taxon>Actinomycetota</taxon>
        <taxon>Actinomycetes</taxon>
        <taxon>Pseudonocardiales</taxon>
        <taxon>Pseudonocardiaceae</taxon>
        <taxon>Prauserella</taxon>
    </lineage>
</organism>
<comment type="similarity">
    <text evidence="1 2">Belongs to the UPF0102 family.</text>
</comment>
<dbReference type="PANTHER" id="PTHR34039:SF1">
    <property type="entry name" value="UPF0102 PROTEIN YRAN"/>
    <property type="match status" value="1"/>
</dbReference>
<gene>
    <name evidence="3" type="ORF">BA062_29060</name>
</gene>
<dbReference type="NCBIfam" id="NF009154">
    <property type="entry name" value="PRK12497.3-3"/>
    <property type="match status" value="1"/>
</dbReference>
<dbReference type="InterPro" id="IPR003509">
    <property type="entry name" value="UPF0102_YraN-like"/>
</dbReference>
<name>A0A318LGU7_9PSEU</name>
<proteinExistence type="inferred from homology"/>
<dbReference type="CDD" id="cd20736">
    <property type="entry name" value="PoNe_Nuclease"/>
    <property type="match status" value="1"/>
</dbReference>